<dbReference type="EMBL" id="KQ979236">
    <property type="protein sequence ID" value="KYN22150.1"/>
    <property type="molecule type" value="Genomic_DNA"/>
</dbReference>
<dbReference type="STRING" id="471704.A0A195EAA4"/>
<sequence length="300" mass="34023">LSLQPTVSTQSQSQVISIDKKELRSTIISLFYLAVSVLTMTRYDDINEDVEGARRNLGFYRQNPGKNVVELIIFSLDRQWLFIIYESSVIKSFVILWTILHWTNSWWIGIHCLEFYMFGWCSRTGAFMELPTPDGFVRMLLQIVSCGPAWGKGSPHNPTILHGVRRARVEHCLVLEPTIFRLHTGGCIRHGNHPAFAVPSNVASTMPIKMTPTHDDIRIRSHVSCFFTNLVEAFLYIELLRSVGRRNACKDCHLSAVGMAGYQNSDKNQNLVEEWLGMVAGVCEGCRGVVQVYSKRKLNS</sequence>
<evidence type="ECO:0000313" key="2">
    <source>
        <dbReference type="Proteomes" id="UP000078492"/>
    </source>
</evidence>
<accession>A0A195EAA4</accession>
<reference evidence="1 2" key="1">
    <citation type="submission" date="2015-09" db="EMBL/GenBank/DDBJ databases">
        <title>Trachymyrmex cornetzi WGS genome.</title>
        <authorList>
            <person name="Nygaard S."/>
            <person name="Hu H."/>
            <person name="Boomsma J."/>
            <person name="Zhang G."/>
        </authorList>
    </citation>
    <scope>NUCLEOTIDE SEQUENCE [LARGE SCALE GENOMIC DNA]</scope>
    <source>
        <strain evidence="1">Tcor2-1</strain>
        <tissue evidence="1">Whole body</tissue>
    </source>
</reference>
<name>A0A195EAA4_9HYME</name>
<dbReference type="Proteomes" id="UP000078492">
    <property type="component" value="Unassembled WGS sequence"/>
</dbReference>
<evidence type="ECO:0000313" key="1">
    <source>
        <dbReference type="EMBL" id="KYN22150.1"/>
    </source>
</evidence>
<organism evidence="1 2">
    <name type="scientific">Trachymyrmex cornetzi</name>
    <dbReference type="NCBI Taxonomy" id="471704"/>
    <lineage>
        <taxon>Eukaryota</taxon>
        <taxon>Metazoa</taxon>
        <taxon>Ecdysozoa</taxon>
        <taxon>Arthropoda</taxon>
        <taxon>Hexapoda</taxon>
        <taxon>Insecta</taxon>
        <taxon>Pterygota</taxon>
        <taxon>Neoptera</taxon>
        <taxon>Endopterygota</taxon>
        <taxon>Hymenoptera</taxon>
        <taxon>Apocrita</taxon>
        <taxon>Aculeata</taxon>
        <taxon>Formicoidea</taxon>
        <taxon>Formicidae</taxon>
        <taxon>Myrmicinae</taxon>
        <taxon>Trachymyrmex</taxon>
    </lineage>
</organism>
<proteinExistence type="predicted"/>
<gene>
    <name evidence="1" type="ORF">ALC57_05427</name>
</gene>
<feature type="non-terminal residue" evidence="1">
    <location>
        <position position="1"/>
    </location>
</feature>
<protein>
    <submittedName>
        <fullName evidence="1">Uncharacterized protein</fullName>
    </submittedName>
</protein>
<dbReference type="AlphaFoldDB" id="A0A195EAA4"/>
<keyword evidence="2" id="KW-1185">Reference proteome</keyword>